<dbReference type="Pfam" id="PF05662">
    <property type="entry name" value="YadA_stalk"/>
    <property type="match status" value="4"/>
</dbReference>
<dbReference type="InterPro" id="IPR011049">
    <property type="entry name" value="Serralysin-like_metalloprot_C"/>
</dbReference>
<dbReference type="InterPro" id="IPR008640">
    <property type="entry name" value="Adhesin_Head_dom"/>
</dbReference>
<feature type="domain" description="Trimeric autotransporter adhesin YadA-like head" evidence="12">
    <location>
        <begin position="494"/>
        <end position="518"/>
    </location>
</feature>
<evidence type="ECO:0000256" key="10">
    <source>
        <dbReference type="ARBA" id="ARBA00023237"/>
    </source>
</evidence>
<keyword evidence="7" id="KW-0732">Signal</keyword>
<dbReference type="Gene3D" id="3.30.1300.30">
    <property type="entry name" value="GSPII I/J protein-like"/>
    <property type="match status" value="1"/>
</dbReference>
<dbReference type="GO" id="GO:0015031">
    <property type="term" value="P:protein transport"/>
    <property type="evidence" value="ECO:0007669"/>
    <property type="project" value="UniProtKB-KW"/>
</dbReference>
<evidence type="ECO:0000313" key="14">
    <source>
        <dbReference type="EMBL" id="GJH23086.1"/>
    </source>
</evidence>
<evidence type="ECO:0000256" key="7">
    <source>
        <dbReference type="ARBA" id="ARBA00022729"/>
    </source>
</evidence>
<comment type="subcellular location">
    <subcellularLocation>
        <location evidence="2">Cell outer membrane</location>
    </subcellularLocation>
    <subcellularLocation>
        <location evidence="1">Cell surface</location>
    </subcellularLocation>
</comment>
<dbReference type="RefSeq" id="WP_238209501.1">
    <property type="nucleotide sequence ID" value="NZ_BPUS01000001.1"/>
</dbReference>
<evidence type="ECO:0000256" key="4">
    <source>
        <dbReference type="ARBA" id="ARBA00022448"/>
    </source>
</evidence>
<comment type="caution">
    <text evidence="14">The sequence shown here is derived from an EMBL/GenBank/DDBJ whole genome shotgun (WGS) entry which is preliminary data.</text>
</comment>
<evidence type="ECO:0000256" key="2">
    <source>
        <dbReference type="ARBA" id="ARBA00004442"/>
    </source>
</evidence>
<feature type="domain" description="Trimeric autotransporter adhesin YadA-like head" evidence="12">
    <location>
        <begin position="69"/>
        <end position="93"/>
    </location>
</feature>
<evidence type="ECO:0000259" key="13">
    <source>
        <dbReference type="Pfam" id="PF05662"/>
    </source>
</evidence>
<evidence type="ECO:0000259" key="12">
    <source>
        <dbReference type="Pfam" id="PF05658"/>
    </source>
</evidence>
<dbReference type="GO" id="GO:0009279">
    <property type="term" value="C:cell outer membrane"/>
    <property type="evidence" value="ECO:0007669"/>
    <property type="project" value="UniProtKB-SubCell"/>
</dbReference>
<protein>
    <submittedName>
        <fullName evidence="14">YadA-like family protein</fullName>
    </submittedName>
</protein>
<evidence type="ECO:0000256" key="9">
    <source>
        <dbReference type="ARBA" id="ARBA00023136"/>
    </source>
</evidence>
<keyword evidence="6" id="KW-0812">Transmembrane</keyword>
<dbReference type="SUPFAM" id="SSF54523">
    <property type="entry name" value="Pili subunits"/>
    <property type="match status" value="1"/>
</dbReference>
<dbReference type="GO" id="GO:0009986">
    <property type="term" value="C:cell surface"/>
    <property type="evidence" value="ECO:0007669"/>
    <property type="project" value="UniProtKB-SubCell"/>
</dbReference>
<feature type="domain" description="Trimeric autotransporter adhesin YadA-like head" evidence="12">
    <location>
        <begin position="42"/>
        <end position="60"/>
    </location>
</feature>
<feature type="domain" description="Trimeric autotransporter adhesin YadA-like stalk" evidence="13">
    <location>
        <begin position="183"/>
        <end position="209"/>
    </location>
</feature>
<keyword evidence="10" id="KW-0998">Cell outer membrane</keyword>
<dbReference type="InterPro" id="IPR045584">
    <property type="entry name" value="Pilin-like"/>
</dbReference>
<evidence type="ECO:0000256" key="1">
    <source>
        <dbReference type="ARBA" id="ARBA00004241"/>
    </source>
</evidence>
<feature type="domain" description="Trimeric autotransporter adhesin YadA-like C-terminal membrane anchor" evidence="11">
    <location>
        <begin position="577"/>
        <end position="638"/>
    </location>
</feature>
<evidence type="ECO:0000256" key="5">
    <source>
        <dbReference type="ARBA" id="ARBA00022452"/>
    </source>
</evidence>
<organism evidence="14 15">
    <name type="scientific">Caballeronia novacaledonica</name>
    <dbReference type="NCBI Taxonomy" id="1544861"/>
    <lineage>
        <taxon>Bacteria</taxon>
        <taxon>Pseudomonadati</taxon>
        <taxon>Pseudomonadota</taxon>
        <taxon>Betaproteobacteria</taxon>
        <taxon>Burkholderiales</taxon>
        <taxon>Burkholderiaceae</taxon>
        <taxon>Caballeronia</taxon>
    </lineage>
</organism>
<feature type="domain" description="Trimeric autotransporter adhesin YadA-like stalk" evidence="13">
    <location>
        <begin position="524"/>
        <end position="560"/>
    </location>
</feature>
<proteinExistence type="inferred from homology"/>
<evidence type="ECO:0000313" key="15">
    <source>
        <dbReference type="Proteomes" id="UP001055111"/>
    </source>
</evidence>
<dbReference type="Gene3D" id="6.10.250.2120">
    <property type="match status" value="1"/>
</dbReference>
<dbReference type="CDD" id="cd12820">
    <property type="entry name" value="LbR_YadA-like"/>
    <property type="match status" value="1"/>
</dbReference>
<dbReference type="Gene3D" id="2.150.10.10">
    <property type="entry name" value="Serralysin-like metalloprotease, C-terminal"/>
    <property type="match status" value="5"/>
</dbReference>
<dbReference type="SUPFAM" id="SSF101967">
    <property type="entry name" value="Adhesin YadA, collagen-binding domain"/>
    <property type="match status" value="4"/>
</dbReference>
<accession>A0AA37MMM1</accession>
<name>A0AA37MMM1_9BURK</name>
<reference evidence="14" key="1">
    <citation type="submission" date="2022-09" db="EMBL/GenBank/DDBJ databases">
        <title>Isolation and characterization of 3-chlorobenzoate degrading bacteria from soils in Shizuoka.</title>
        <authorList>
            <person name="Ifat A."/>
            <person name="Ogawa N."/>
            <person name="Kimbara K."/>
            <person name="Moriuchi R."/>
            <person name="Dohra H."/>
            <person name="Shintani M."/>
        </authorList>
    </citation>
    <scope>NUCLEOTIDE SEQUENCE</scope>
    <source>
        <strain evidence="14">19CS4-2</strain>
    </source>
</reference>
<dbReference type="InterPro" id="IPR008635">
    <property type="entry name" value="Coiled_stalk_dom"/>
</dbReference>
<keyword evidence="4" id="KW-0813">Transport</keyword>
<sequence length="639" mass="61645">MGGADNGVALGVDTHADTTALPGASPVAIGAGANATGAGSQVAIGDGAAARGENAIAIGGHPYSEVTTANGDYSVAIGASSQATGRGAMAFGGDQDNSSGANASGDYALAFGAKSNASGPASIALGMNSQALNANDVALGSGSVTAAAVGTSAVTLNGMRFDFAGAAPTSTVSIGSVGAERTLTNVAAGRLTYDSTDAVNGSQLNATNLALELEDGKVNSFGSGVAQALGGGAQFNPADGTFTGPTYNVYGQPQSNVGAAFAALQNLAPLQFSTAASPTVGLGANGLPVSNDVTLVGPTAGAVTLHNVAAGVDLTDAVNVSQLKALDTKLDTLGGSVVASLGGGSGYDPNTGAVASPNYSVYGQSYAGVDNSIAALQNNAPLQFSSAASPTVGLGANGQPVSNDVTLVGPMAGAVTLHNVAAGVDLTDAVNVEQLNGAISAAIINVSPAGAVWVTGNPDTYAVPVATGANATAIGSGAVASGQSSTAIGNGAVANADNSVALGANSVASEANTVSVGAAGSERRVTNVAPAVNGTDAVNLNQMNAGLGNLQNQVSQNLKKSYGGTAAAIAISGLHYDDRPGKISAAVATGYYHNQMGLAMGVGGTSEDGRWRVNGGLTLAPTLSSPDFGAVVGMTHTFN</sequence>
<dbReference type="Proteomes" id="UP001055111">
    <property type="component" value="Unassembled WGS sequence"/>
</dbReference>
<dbReference type="AlphaFoldDB" id="A0AA37MMM1"/>
<dbReference type="InterPro" id="IPR005594">
    <property type="entry name" value="YadA_C"/>
</dbReference>
<dbReference type="Pfam" id="PF03895">
    <property type="entry name" value="YadA_anchor"/>
    <property type="match status" value="1"/>
</dbReference>
<evidence type="ECO:0000256" key="6">
    <source>
        <dbReference type="ARBA" id="ARBA00022692"/>
    </source>
</evidence>
<dbReference type="Pfam" id="PF05658">
    <property type="entry name" value="YadA_head"/>
    <property type="match status" value="5"/>
</dbReference>
<evidence type="ECO:0000256" key="3">
    <source>
        <dbReference type="ARBA" id="ARBA00005848"/>
    </source>
</evidence>
<feature type="domain" description="Trimeric autotransporter adhesin YadA-like stalk" evidence="13">
    <location>
        <begin position="418"/>
        <end position="445"/>
    </location>
</feature>
<keyword evidence="8" id="KW-0653">Protein transport</keyword>
<evidence type="ECO:0000259" key="11">
    <source>
        <dbReference type="Pfam" id="PF03895"/>
    </source>
</evidence>
<dbReference type="EMBL" id="BPUS01000001">
    <property type="protein sequence ID" value="GJH23086.1"/>
    <property type="molecule type" value="Genomic_DNA"/>
</dbReference>
<keyword evidence="5" id="KW-1134">Transmembrane beta strand</keyword>
<gene>
    <name evidence="14" type="ORF">CBA19CS42_01240</name>
</gene>
<evidence type="ECO:0000256" key="8">
    <source>
        <dbReference type="ARBA" id="ARBA00022927"/>
    </source>
</evidence>
<feature type="domain" description="Trimeric autotransporter adhesin YadA-like head" evidence="12">
    <location>
        <begin position="103"/>
        <end position="129"/>
    </location>
</feature>
<feature type="domain" description="Trimeric autotransporter adhesin YadA-like head" evidence="12">
    <location>
        <begin position="466"/>
        <end position="492"/>
    </location>
</feature>
<feature type="domain" description="Trimeric autotransporter adhesin YadA-like stalk" evidence="13">
    <location>
        <begin position="306"/>
        <end position="336"/>
    </location>
</feature>
<comment type="similarity">
    <text evidence="3">Belongs to the autotransporter-2 (AT-2) (TC 1.B.40) family.</text>
</comment>
<keyword evidence="9" id="KW-0472">Membrane</keyword>